<reference evidence="12 13" key="1">
    <citation type="submission" date="2018-11" db="EMBL/GenBank/DDBJ databases">
        <authorList>
            <consortium name="Pathogen Informatics"/>
        </authorList>
    </citation>
    <scope>NUCLEOTIDE SEQUENCE [LARGE SCALE GENOMIC DNA]</scope>
</reference>
<dbReference type="Pfam" id="PF00201">
    <property type="entry name" value="UDPGT"/>
    <property type="match status" value="1"/>
</dbReference>
<evidence type="ECO:0000256" key="8">
    <source>
        <dbReference type="ARBA" id="ARBA00023136"/>
    </source>
</evidence>
<dbReference type="Gene3D" id="3.40.50.2000">
    <property type="entry name" value="Glycogen Phosphorylase B"/>
    <property type="match status" value="1"/>
</dbReference>
<dbReference type="PANTHER" id="PTHR48043">
    <property type="entry name" value="EG:EG0003.4 PROTEIN-RELATED"/>
    <property type="match status" value="1"/>
</dbReference>
<evidence type="ECO:0000313" key="12">
    <source>
        <dbReference type="EMBL" id="VDO75604.1"/>
    </source>
</evidence>
<evidence type="ECO:0000256" key="5">
    <source>
        <dbReference type="ARBA" id="ARBA00022692"/>
    </source>
</evidence>
<evidence type="ECO:0000313" key="13">
    <source>
        <dbReference type="Proteomes" id="UP000050761"/>
    </source>
</evidence>
<protein>
    <recommendedName>
        <fullName evidence="11">UDP-glucuronosyltransferase</fullName>
        <ecNumber evidence="11">2.4.1.17</ecNumber>
    </recommendedName>
</protein>
<keyword evidence="7" id="KW-1133">Transmembrane helix</keyword>
<evidence type="ECO:0000256" key="6">
    <source>
        <dbReference type="ARBA" id="ARBA00022729"/>
    </source>
</evidence>
<comment type="similarity">
    <text evidence="2 10">Belongs to the UDP-glycosyltransferase family.</text>
</comment>
<comment type="subcellular location">
    <subcellularLocation>
        <location evidence="1 11">Membrane</location>
        <topology evidence="1 11">Single-pass membrane protein</topology>
    </subcellularLocation>
</comment>
<dbReference type="EC" id="2.4.1.17" evidence="11"/>
<dbReference type="PANTHER" id="PTHR48043:SF145">
    <property type="entry name" value="FI06409P-RELATED"/>
    <property type="match status" value="1"/>
</dbReference>
<keyword evidence="4 10" id="KW-0808">Transferase</keyword>
<evidence type="ECO:0000256" key="2">
    <source>
        <dbReference type="ARBA" id="ARBA00009995"/>
    </source>
</evidence>
<dbReference type="AlphaFoldDB" id="A0A3P7YU49"/>
<dbReference type="InterPro" id="IPR035595">
    <property type="entry name" value="UDP_glycos_trans_CS"/>
</dbReference>
<sequence length="443" mass="50984">MQTERVSLNDRVRRDQETIFSSELDPHVKTFGNRLPARTIRYRPPKVDSGDWLKLEMKQMSLWETEPCVSVCIKWSDFNGIMEQMRKSCKELLDDNDTLNMLRESNFDLLYAETFDCCAPGIAQVLGIKSMVMTSALGMLPRLYEIAGVSPFPSFMPAMITPYSDDMTFAERLLNFKTEMDLAQDLREWDRKFGKVFSDKYPGFPGIRQIYDDKTALIMTNVNEFAETPRPTTNMIQYVGGATLYEPKPLSKELDELLDERPSTVLFSMGSLVQSKDMPAWLKGDIIDTFASFPNVTFIWKYEGADKAIFDSHPNIYVRKWLPQTDLLADSRLTLFVTHGGMNSMLEAMILGKPMIVIPLFGDQQLNSKNIQKRGIGELIERHHLNRKTFTEALQKTLGNRELSRETAFVASMLKDRPKQYRESIARQFFFIHFDMDSEAVIL</sequence>
<dbReference type="PROSITE" id="PS00375">
    <property type="entry name" value="UDPGT"/>
    <property type="match status" value="1"/>
</dbReference>
<comment type="catalytic activity">
    <reaction evidence="9 11">
        <text>glucuronate acceptor + UDP-alpha-D-glucuronate = acceptor beta-D-glucuronoside + UDP + H(+)</text>
        <dbReference type="Rhea" id="RHEA:21032"/>
        <dbReference type="ChEBI" id="CHEBI:15378"/>
        <dbReference type="ChEBI" id="CHEBI:58052"/>
        <dbReference type="ChEBI" id="CHEBI:58223"/>
        <dbReference type="ChEBI" id="CHEBI:132367"/>
        <dbReference type="ChEBI" id="CHEBI:132368"/>
        <dbReference type="EC" id="2.4.1.17"/>
    </reaction>
</comment>
<dbReference type="GO" id="GO:0015020">
    <property type="term" value="F:glucuronosyltransferase activity"/>
    <property type="evidence" value="ECO:0007669"/>
    <property type="project" value="UniProtKB-EC"/>
</dbReference>
<dbReference type="EMBL" id="UZAH01026101">
    <property type="protein sequence ID" value="VDO75604.1"/>
    <property type="molecule type" value="Genomic_DNA"/>
</dbReference>
<accession>A0A3P7YU49</accession>
<name>A0A3P7YU49_HELPZ</name>
<evidence type="ECO:0000256" key="4">
    <source>
        <dbReference type="ARBA" id="ARBA00022679"/>
    </source>
</evidence>
<keyword evidence="6" id="KW-0732">Signal</keyword>
<evidence type="ECO:0000256" key="3">
    <source>
        <dbReference type="ARBA" id="ARBA00022676"/>
    </source>
</evidence>
<evidence type="ECO:0000256" key="9">
    <source>
        <dbReference type="ARBA" id="ARBA00047475"/>
    </source>
</evidence>
<dbReference type="InterPro" id="IPR050271">
    <property type="entry name" value="UDP-glycosyltransferase"/>
</dbReference>
<evidence type="ECO:0000256" key="10">
    <source>
        <dbReference type="RuleBase" id="RU003718"/>
    </source>
</evidence>
<evidence type="ECO:0000256" key="11">
    <source>
        <dbReference type="RuleBase" id="RU362059"/>
    </source>
</evidence>
<dbReference type="InterPro" id="IPR002213">
    <property type="entry name" value="UDP_glucos_trans"/>
</dbReference>
<dbReference type="Proteomes" id="UP000050761">
    <property type="component" value="Unassembled WGS sequence"/>
</dbReference>
<dbReference type="GO" id="GO:0016020">
    <property type="term" value="C:membrane"/>
    <property type="evidence" value="ECO:0007669"/>
    <property type="project" value="UniProtKB-SubCell"/>
</dbReference>
<evidence type="ECO:0000256" key="7">
    <source>
        <dbReference type="ARBA" id="ARBA00022989"/>
    </source>
</evidence>
<keyword evidence="5" id="KW-0812">Transmembrane</keyword>
<dbReference type="FunFam" id="3.40.50.2000:FF:000038">
    <property type="entry name" value="UDP-GlucuronosylTransferase"/>
    <property type="match status" value="1"/>
</dbReference>
<evidence type="ECO:0000313" key="14">
    <source>
        <dbReference type="WBParaSite" id="HPBE_0000825901-mRNA-1"/>
    </source>
</evidence>
<keyword evidence="13" id="KW-1185">Reference proteome</keyword>
<organism evidence="12">
    <name type="scientific">Heligmosomoides polygyrus</name>
    <name type="common">Parasitic roundworm</name>
    <dbReference type="NCBI Taxonomy" id="6339"/>
    <lineage>
        <taxon>Eukaryota</taxon>
        <taxon>Metazoa</taxon>
        <taxon>Ecdysozoa</taxon>
        <taxon>Nematoda</taxon>
        <taxon>Chromadorea</taxon>
        <taxon>Rhabditida</taxon>
        <taxon>Rhabditina</taxon>
        <taxon>Rhabditomorpha</taxon>
        <taxon>Strongyloidea</taxon>
        <taxon>Heligmosomidae</taxon>
        <taxon>Heligmosomoides</taxon>
    </lineage>
</organism>
<evidence type="ECO:0000256" key="1">
    <source>
        <dbReference type="ARBA" id="ARBA00004167"/>
    </source>
</evidence>
<proteinExistence type="inferred from homology"/>
<keyword evidence="3 10" id="KW-0328">Glycosyltransferase</keyword>
<dbReference type="SUPFAM" id="SSF53756">
    <property type="entry name" value="UDP-Glycosyltransferase/glycogen phosphorylase"/>
    <property type="match status" value="1"/>
</dbReference>
<dbReference type="CDD" id="cd03784">
    <property type="entry name" value="GT1_Gtf-like"/>
    <property type="match status" value="1"/>
</dbReference>
<gene>
    <name evidence="12" type="ORF">HPBE_LOCUS8260</name>
</gene>
<keyword evidence="8" id="KW-0472">Membrane</keyword>
<dbReference type="OrthoDB" id="5845678at2759"/>
<dbReference type="WBParaSite" id="HPBE_0000825901-mRNA-1">
    <property type="protein sequence ID" value="HPBE_0000825901-mRNA-1"/>
    <property type="gene ID" value="HPBE_0000825901"/>
</dbReference>
<reference evidence="14" key="2">
    <citation type="submission" date="2019-09" db="UniProtKB">
        <authorList>
            <consortium name="WormBaseParasite"/>
        </authorList>
    </citation>
    <scope>IDENTIFICATION</scope>
</reference>